<dbReference type="SUPFAM" id="SSF48264">
    <property type="entry name" value="Cytochrome P450"/>
    <property type="match status" value="1"/>
</dbReference>
<sequence>MALITPQSNTSVFHALSALFGRGNMSVSPPKDDEPLSLLFLTLSALFALVCYSCIHYLKPRNGSPPGPLGLPFVGYLPFLELELHTYFARLARTYGPILKLTLGRKVWIVISSPSTAREVLKDHDLTFANRNVPIAAREMTYGGSEIVTASYGPKWRMLRKICVLKMLSRTTLDSVYGLRRREVRESIQYLYKRCGSPVNVGEDMFLAAYNVITSMLWAGTVKGDERDRLGAEFKNAVGEFTELVGRPNISDFYPGLAWFDLQGIQKRVKVLAGQFDRIFEAILSQRLGNEKEGGRATVEEGKQSPEKEKDFLKFLLELKDGEDGKTPLTLIEIKALLMNMVLNGTETSSNTIEFIMAEMLNKPDTMRKAQQELDKVVGKDNVVEESHISMLPYVHAVVKESLRLHPPAPVLVPHCPSEDTLISGFRIQKGSMVYINVWAIHRDPTIWENPDVFDPERFMNSNVDYSGNHFNYLPFGSGRRMCAGIAMAERMVMYSLATLLHSFDWELPKGEKLDLSEQFGIVMKKKVPLIAIPTPRLSDPALYK</sequence>
<reference evidence="11" key="3">
    <citation type="journal article" date="2020" name="Plant Biotechnol. J.">
        <title>The pomegranate (Punica granatum L.) draft genome dissects genetic divergence between soft- and hard-seeded cultivars.</title>
        <authorList>
            <person name="Luo X."/>
            <person name="Li H."/>
            <person name="Wu Z."/>
            <person name="Yao W."/>
            <person name="Zhao P."/>
            <person name="Cao D."/>
            <person name="Yu H."/>
            <person name="Li K."/>
            <person name="Poudel K."/>
            <person name="Zhao D."/>
            <person name="Zhang F."/>
            <person name="Xia X."/>
            <person name="Chen L."/>
            <person name="Wang Q."/>
            <person name="Jing D."/>
            <person name="Cao S."/>
        </authorList>
    </citation>
    <scope>NUCLEOTIDE SEQUENCE [LARGE SCALE GENOMIC DNA]</scope>
</reference>
<keyword evidence="3 7" id="KW-0479">Metal-binding</keyword>
<keyword evidence="11" id="KW-1185">Reference proteome</keyword>
<dbReference type="GO" id="GO:0016709">
    <property type="term" value="F:oxidoreductase activity, acting on paired donors, with incorporation or reduction of molecular oxygen, NAD(P)H as one donor, and incorporation of one atom of oxygen"/>
    <property type="evidence" value="ECO:0007669"/>
    <property type="project" value="UniProtKB-ARBA"/>
</dbReference>
<dbReference type="PANTHER" id="PTHR47951:SF3">
    <property type="entry name" value="CYTOCHROME P450, FAMILY 706, SUBFAMILY A, POLYPEPTIDE 4"/>
    <property type="match status" value="1"/>
</dbReference>
<evidence type="ECO:0000313" key="12">
    <source>
        <dbReference type="RefSeq" id="XP_031382409.1"/>
    </source>
</evidence>
<dbReference type="FunFam" id="1.10.630.10:FF:000026">
    <property type="entry name" value="Cytochrome P450 82C4"/>
    <property type="match status" value="1"/>
</dbReference>
<dbReference type="AlphaFoldDB" id="A0A218WH74"/>
<comment type="cofactor">
    <cofactor evidence="7">
        <name>heme</name>
        <dbReference type="ChEBI" id="CHEBI:30413"/>
    </cofactor>
</comment>
<reference evidence="9" key="2">
    <citation type="submission" date="2017-06" db="EMBL/GenBank/DDBJ databases">
        <title>The pomegranate genome and the genomics of punicalagin biosynthesis.</title>
        <authorList>
            <person name="Xu C."/>
        </authorList>
    </citation>
    <scope>NUCLEOTIDE SEQUENCE [LARGE SCALE GENOMIC DNA]</scope>
    <source>
        <tissue evidence="9">Fresh leaf</tissue>
    </source>
</reference>
<evidence type="ECO:0000256" key="5">
    <source>
        <dbReference type="ARBA" id="ARBA00023004"/>
    </source>
</evidence>
<keyword evidence="4 8" id="KW-0560">Oxidoreductase</keyword>
<evidence type="ECO:0000256" key="7">
    <source>
        <dbReference type="PIRSR" id="PIRSR602401-1"/>
    </source>
</evidence>
<evidence type="ECO:0000256" key="6">
    <source>
        <dbReference type="ARBA" id="ARBA00023033"/>
    </source>
</evidence>
<keyword evidence="6 8" id="KW-0503">Monooxygenase</keyword>
<evidence type="ECO:0000256" key="3">
    <source>
        <dbReference type="ARBA" id="ARBA00022723"/>
    </source>
</evidence>
<dbReference type="OrthoDB" id="2789670at2759"/>
<keyword evidence="2 7" id="KW-0349">Heme</keyword>
<dbReference type="InterPro" id="IPR036396">
    <property type="entry name" value="Cyt_P450_sf"/>
</dbReference>
<feature type="binding site" description="axial binding residue" evidence="7">
    <location>
        <position position="483"/>
    </location>
    <ligand>
        <name>heme</name>
        <dbReference type="ChEBI" id="CHEBI:30413"/>
    </ligand>
    <ligandPart>
        <name>Fe</name>
        <dbReference type="ChEBI" id="CHEBI:18248"/>
    </ligandPart>
</feature>
<dbReference type="InterPro" id="IPR001128">
    <property type="entry name" value="Cyt_P450"/>
</dbReference>
<dbReference type="GO" id="GO:0020037">
    <property type="term" value="F:heme binding"/>
    <property type="evidence" value="ECO:0007669"/>
    <property type="project" value="InterPro"/>
</dbReference>
<dbReference type="CDD" id="cd11073">
    <property type="entry name" value="CYP76-like"/>
    <property type="match status" value="1"/>
</dbReference>
<evidence type="ECO:0000256" key="8">
    <source>
        <dbReference type="RuleBase" id="RU000461"/>
    </source>
</evidence>
<evidence type="ECO:0000313" key="11">
    <source>
        <dbReference type="Proteomes" id="UP000515151"/>
    </source>
</evidence>
<dbReference type="Gene3D" id="1.10.630.10">
    <property type="entry name" value="Cytochrome P450"/>
    <property type="match status" value="1"/>
</dbReference>
<dbReference type="Pfam" id="PF00067">
    <property type="entry name" value="p450"/>
    <property type="match status" value="1"/>
</dbReference>
<organism evidence="9 10">
    <name type="scientific">Punica granatum</name>
    <name type="common">Pomegranate</name>
    <dbReference type="NCBI Taxonomy" id="22663"/>
    <lineage>
        <taxon>Eukaryota</taxon>
        <taxon>Viridiplantae</taxon>
        <taxon>Streptophyta</taxon>
        <taxon>Embryophyta</taxon>
        <taxon>Tracheophyta</taxon>
        <taxon>Spermatophyta</taxon>
        <taxon>Magnoliopsida</taxon>
        <taxon>eudicotyledons</taxon>
        <taxon>Gunneridae</taxon>
        <taxon>Pentapetalae</taxon>
        <taxon>rosids</taxon>
        <taxon>malvids</taxon>
        <taxon>Myrtales</taxon>
        <taxon>Lythraceae</taxon>
        <taxon>Punica</taxon>
    </lineage>
</organism>
<evidence type="ECO:0000313" key="9">
    <source>
        <dbReference type="EMBL" id="OWM71858.1"/>
    </source>
</evidence>
<gene>
    <name evidence="12" type="primary">LOC116196660</name>
    <name evidence="9" type="ORF">CDL15_Pgr017741</name>
</gene>
<dbReference type="InterPro" id="IPR002401">
    <property type="entry name" value="Cyt_P450_E_grp-I"/>
</dbReference>
<proteinExistence type="inferred from homology"/>
<dbReference type="PRINTS" id="PR00463">
    <property type="entry name" value="EP450I"/>
</dbReference>
<dbReference type="PANTHER" id="PTHR47951">
    <property type="entry name" value="OS08G0547900 PROTEIN"/>
    <property type="match status" value="1"/>
</dbReference>
<keyword evidence="5 7" id="KW-0408">Iron</keyword>
<dbReference type="GeneID" id="116196660"/>
<evidence type="ECO:0000313" key="10">
    <source>
        <dbReference type="Proteomes" id="UP000197138"/>
    </source>
</evidence>
<name>A0A218WH74_PUNGR</name>
<comment type="similarity">
    <text evidence="1 8">Belongs to the cytochrome P450 family.</text>
</comment>
<evidence type="ECO:0000256" key="2">
    <source>
        <dbReference type="ARBA" id="ARBA00022617"/>
    </source>
</evidence>
<dbReference type="RefSeq" id="XP_031382409.1">
    <property type="nucleotide sequence ID" value="XM_031526549.1"/>
</dbReference>
<dbReference type="EMBL" id="MTKT01004293">
    <property type="protein sequence ID" value="OWM71858.1"/>
    <property type="molecule type" value="Genomic_DNA"/>
</dbReference>
<dbReference type="InterPro" id="IPR017972">
    <property type="entry name" value="Cyt_P450_CS"/>
</dbReference>
<dbReference type="Proteomes" id="UP000197138">
    <property type="component" value="Unassembled WGS sequence"/>
</dbReference>
<dbReference type="PROSITE" id="PS00086">
    <property type="entry name" value="CYTOCHROME_P450"/>
    <property type="match status" value="1"/>
</dbReference>
<evidence type="ECO:0000256" key="1">
    <source>
        <dbReference type="ARBA" id="ARBA00010617"/>
    </source>
</evidence>
<reference evidence="10" key="1">
    <citation type="journal article" date="2017" name="Plant J.">
        <title>The pomegranate (Punica granatum L.) genome and the genomics of punicalagin biosynthesis.</title>
        <authorList>
            <person name="Qin G."/>
            <person name="Xu C."/>
            <person name="Ming R."/>
            <person name="Tang H."/>
            <person name="Guyot R."/>
            <person name="Kramer E.M."/>
            <person name="Hu Y."/>
            <person name="Yi X."/>
            <person name="Qi Y."/>
            <person name="Xu X."/>
            <person name="Gao Z."/>
            <person name="Pan H."/>
            <person name="Jian J."/>
            <person name="Tian Y."/>
            <person name="Yue Z."/>
            <person name="Xu Y."/>
        </authorList>
    </citation>
    <scope>NUCLEOTIDE SEQUENCE [LARGE SCALE GENOMIC DNA]</scope>
    <source>
        <strain evidence="10">cv. Dabenzi</strain>
    </source>
</reference>
<accession>A0A218WH74</accession>
<dbReference type="PRINTS" id="PR00385">
    <property type="entry name" value="P450"/>
</dbReference>
<reference evidence="12" key="4">
    <citation type="submission" date="2025-04" db="UniProtKB">
        <authorList>
            <consortium name="RefSeq"/>
        </authorList>
    </citation>
    <scope>IDENTIFICATION</scope>
    <source>
        <tissue evidence="12">Leaf</tissue>
    </source>
</reference>
<dbReference type="Proteomes" id="UP000515151">
    <property type="component" value="Chromosome 1"/>
</dbReference>
<protein>
    <submittedName>
        <fullName evidence="12">Flavonoid 3'-monooxygenase CYP75B137-like</fullName>
    </submittedName>
</protein>
<evidence type="ECO:0000256" key="4">
    <source>
        <dbReference type="ARBA" id="ARBA00023002"/>
    </source>
</evidence>
<dbReference type="GO" id="GO:0005506">
    <property type="term" value="F:iron ion binding"/>
    <property type="evidence" value="ECO:0007669"/>
    <property type="project" value="InterPro"/>
</dbReference>